<dbReference type="EMBL" id="JABCKI010006184">
    <property type="protein sequence ID" value="KAG5635089.1"/>
    <property type="molecule type" value="Genomic_DNA"/>
</dbReference>
<feature type="compositionally biased region" description="Basic and acidic residues" evidence="1">
    <location>
        <begin position="342"/>
        <end position="358"/>
    </location>
</feature>
<feature type="region of interest" description="Disordered" evidence="1">
    <location>
        <begin position="1"/>
        <end position="163"/>
    </location>
</feature>
<feature type="compositionally biased region" description="Basic and acidic residues" evidence="1">
    <location>
        <begin position="87"/>
        <end position="98"/>
    </location>
</feature>
<feature type="region of interest" description="Disordered" evidence="1">
    <location>
        <begin position="1122"/>
        <end position="1193"/>
    </location>
</feature>
<accession>A0A9P7FQE1</accession>
<feature type="region of interest" description="Disordered" evidence="1">
    <location>
        <begin position="261"/>
        <end position="862"/>
    </location>
</feature>
<reference evidence="2" key="2">
    <citation type="submission" date="2021-10" db="EMBL/GenBank/DDBJ databases">
        <title>Phylogenomics reveals ancestral predisposition of the termite-cultivated fungus Termitomyces towards a domesticated lifestyle.</title>
        <authorList>
            <person name="Auxier B."/>
            <person name="Grum-Grzhimaylo A."/>
            <person name="Cardenas M.E."/>
            <person name="Lodge J.D."/>
            <person name="Laessoe T."/>
            <person name="Pedersen O."/>
            <person name="Smith M.E."/>
            <person name="Kuyper T.W."/>
            <person name="Franco-Molano E.A."/>
            <person name="Baroni T.J."/>
            <person name="Aanen D.K."/>
        </authorList>
    </citation>
    <scope>NUCLEOTIDE SEQUENCE</scope>
    <source>
        <strain evidence="2">D49</strain>
    </source>
</reference>
<reference evidence="2" key="1">
    <citation type="submission" date="2021-02" db="EMBL/GenBank/DDBJ databases">
        <authorList>
            <person name="Nieuwenhuis M."/>
            <person name="Van De Peppel L.J.J."/>
        </authorList>
    </citation>
    <scope>NUCLEOTIDE SEQUENCE</scope>
    <source>
        <strain evidence="2">D49</strain>
    </source>
</reference>
<feature type="compositionally biased region" description="Pro residues" evidence="1">
    <location>
        <begin position="903"/>
        <end position="915"/>
    </location>
</feature>
<feature type="region of interest" description="Disordered" evidence="1">
    <location>
        <begin position="195"/>
        <end position="232"/>
    </location>
</feature>
<sequence length="1373" mass="150401">MLTRHRSPLHADEDDEDDMPTPRVASAATLAGSAETPAARLRALLARTPSSPKATPMPQRSVQSSDNESDFDPPNAMPQNTPSFARESLKDLFGRAMRDPGNTPQKDSVKPRRNSIDVSEVEASPRVRERARNMAPRKSLSDEEIESPTKSSQRSEASFKSSQAATFDILRERLANSHSQIKDLDIDDSMYQYDLDSVPNENSKDTATILRDLNPSPPPVASTTQQSLHLSTNTQLQLQLSNLLEQDSEMHRAFEGFDSYEEGRSEHPTIPFPSSQPGEQKPEGQSATRKTPRRSEPLPLSHKKSQSFEALRNSPLNRRGSEELRSSSRTSSLNSSGSGARQTEDPEKLREREREWNRPKTPARSHTPELSHHSSPLHRFPRSGSPMVDAMSRVGGTLSRQGSNASLRSFDGTSSSRTSSFGSQAEYRERLAEMEKERNDEREREWNKPHPKVSRPRPTSSLHSPSAADRSKTWSLIQLDSPGRLSPARHLRKSSLTDASSRASSPAGSAHSGRHGKDDPEEEEVVHERERNWNAPRPKWSHHHHEYNSFQSPLHLQPSPSSRVRAESLKTPGTRKGESPVHSGKPTTPSTPSTSFASTTRIPPRTSSPLPPNKVNTTPPTHEPPPSPSLSRRKSFLPARAHSPLFPPVNSQSKGKGKETDVNDISKHPHNKQSPPAAQTAKPTFQNGYSFVKNRTSLPPIELDRKTPERPLPSTSSNRRLAAPASPSPAARPSSRNAGPALSSSIPVRSPKKTRPVPAASVALESEPDTDAQADLPVINLAPADLESHSPETPSTPIVRVTVPPEENEENEQAGSDISEERTPTMRPIPPPPPESPEHVDSAPYSELPEHSAEFIEESQVEQELFSGDMSMTSVEPSYRQVAQDMTIENSLAPELSLSAPIPQSPSPLITPPLPASESNTILATPPRRSSFNTSKLEFQTPSPPRNLPDLPGPPTSSEEETDEDEQVVQTPARDLRADLTAMKTPRPPGAWASTPAPAQERTVPSTSTSSLGDTSEDPADPELRTPLASRELAGNLTSMKTPRPPGAWASTPAAPPPPREPPARTRSLGDTDEEWESGLVTPVASLSRASSLPGQTPGPPGAWMATPAARKSVLKVRFDTHDSSLNGSPATDTSRNPFNDVTNSPPKADDLSTSTVRPALGKDSNEGIFPRTRTPEPVTPISPTSKRFQSPTRTHGIRVLDAFGKAVVQEETIRKPNTPRNKSGIRVLDAMGREVDDTPNHDEVHDSIEEPSPPLNRDEALVRVRQGLADLADGLQDMDRANKDAWLDYTRLRELQDASKTARAARMQLGQAVASNGSNLMNKLEPLLANMKKNSKAMQIWDKLSMFIWDCQQSLWKTFGDEEIRVASWPPT</sequence>
<feature type="compositionally biased region" description="Polar residues" evidence="1">
    <location>
        <begin position="1124"/>
        <end position="1157"/>
    </location>
</feature>
<organism evidence="2 3">
    <name type="scientific">Sphagnurus paluster</name>
    <dbReference type="NCBI Taxonomy" id="117069"/>
    <lineage>
        <taxon>Eukaryota</taxon>
        <taxon>Fungi</taxon>
        <taxon>Dikarya</taxon>
        <taxon>Basidiomycota</taxon>
        <taxon>Agaricomycotina</taxon>
        <taxon>Agaricomycetes</taxon>
        <taxon>Agaricomycetidae</taxon>
        <taxon>Agaricales</taxon>
        <taxon>Tricholomatineae</taxon>
        <taxon>Lyophyllaceae</taxon>
        <taxon>Sphagnurus</taxon>
    </lineage>
</organism>
<gene>
    <name evidence="2" type="ORF">H0H81_012488</name>
</gene>
<feature type="region of interest" description="Disordered" evidence="1">
    <location>
        <begin position="895"/>
        <end position="1109"/>
    </location>
</feature>
<feature type="compositionally biased region" description="Low complexity" evidence="1">
    <location>
        <begin position="408"/>
        <end position="423"/>
    </location>
</feature>
<feature type="compositionally biased region" description="Low complexity" evidence="1">
    <location>
        <begin position="222"/>
        <end position="232"/>
    </location>
</feature>
<feature type="compositionally biased region" description="Polar residues" evidence="1">
    <location>
        <begin position="398"/>
        <end position="407"/>
    </location>
</feature>
<feature type="compositionally biased region" description="Polar residues" evidence="1">
    <location>
        <begin position="148"/>
        <end position="163"/>
    </location>
</feature>
<keyword evidence="3" id="KW-1185">Reference proteome</keyword>
<feature type="compositionally biased region" description="Basic and acidic residues" evidence="1">
    <location>
        <begin position="123"/>
        <end position="132"/>
    </location>
</feature>
<feature type="compositionally biased region" description="Polar residues" evidence="1">
    <location>
        <begin position="917"/>
        <end position="941"/>
    </location>
</feature>
<feature type="compositionally biased region" description="Basic and acidic residues" evidence="1">
    <location>
        <begin position="656"/>
        <end position="667"/>
    </location>
</feature>
<feature type="compositionally biased region" description="Basic and acidic residues" evidence="1">
    <location>
        <begin position="426"/>
        <end position="448"/>
    </location>
</feature>
<comment type="caution">
    <text evidence="2">The sequence shown here is derived from an EMBL/GenBank/DDBJ whole genome shotgun (WGS) entry which is preliminary data.</text>
</comment>
<feature type="compositionally biased region" description="Polar residues" evidence="1">
    <location>
        <begin position="48"/>
        <end position="66"/>
    </location>
</feature>
<feature type="compositionally biased region" description="Pro residues" evidence="1">
    <location>
        <begin position="942"/>
        <end position="955"/>
    </location>
</feature>
<feature type="compositionally biased region" description="Low complexity" evidence="1">
    <location>
        <begin position="716"/>
        <end position="738"/>
    </location>
</feature>
<dbReference type="Proteomes" id="UP000717328">
    <property type="component" value="Unassembled WGS sequence"/>
</dbReference>
<feature type="compositionally biased region" description="Low complexity" evidence="1">
    <location>
        <begin position="586"/>
        <end position="600"/>
    </location>
</feature>
<feature type="compositionally biased region" description="Polar residues" evidence="1">
    <location>
        <begin position="272"/>
        <end position="289"/>
    </location>
</feature>
<evidence type="ECO:0000256" key="1">
    <source>
        <dbReference type="SAM" id="MobiDB-lite"/>
    </source>
</evidence>
<feature type="compositionally biased region" description="Polar residues" evidence="1">
    <location>
        <begin position="1003"/>
        <end position="1014"/>
    </location>
</feature>
<feature type="compositionally biased region" description="Low complexity" evidence="1">
    <location>
        <begin position="549"/>
        <end position="562"/>
    </location>
</feature>
<feature type="compositionally biased region" description="Low complexity" evidence="1">
    <location>
        <begin position="38"/>
        <end position="47"/>
    </location>
</feature>
<feature type="compositionally biased region" description="Acidic residues" evidence="1">
    <location>
        <begin position="958"/>
        <end position="967"/>
    </location>
</feature>
<feature type="compositionally biased region" description="Polar residues" evidence="1">
    <location>
        <begin position="1182"/>
        <end position="1193"/>
    </location>
</feature>
<evidence type="ECO:0000313" key="2">
    <source>
        <dbReference type="EMBL" id="KAG5635089.1"/>
    </source>
</evidence>
<name>A0A9P7FQE1_9AGAR</name>
<feature type="compositionally biased region" description="Low complexity" evidence="1">
    <location>
        <begin position="327"/>
        <end position="339"/>
    </location>
</feature>
<protein>
    <submittedName>
        <fullName evidence="2">Uncharacterized protein</fullName>
    </submittedName>
</protein>
<feature type="compositionally biased region" description="Low complexity" evidence="1">
    <location>
        <begin position="494"/>
        <end position="511"/>
    </location>
</feature>
<proteinExistence type="predicted"/>
<feature type="compositionally biased region" description="Polar residues" evidence="1">
    <location>
        <begin position="672"/>
        <end position="697"/>
    </location>
</feature>
<evidence type="ECO:0000313" key="3">
    <source>
        <dbReference type="Proteomes" id="UP000717328"/>
    </source>
</evidence>
<dbReference type="OrthoDB" id="3230534at2759"/>